<name>A0AAN8F140_TRICO</name>
<feature type="signal peptide" evidence="2">
    <location>
        <begin position="1"/>
        <end position="16"/>
    </location>
</feature>
<protein>
    <recommendedName>
        <fullName evidence="5">SCP domain-containing protein</fullName>
    </recommendedName>
</protein>
<dbReference type="Proteomes" id="UP001331761">
    <property type="component" value="Unassembled WGS sequence"/>
</dbReference>
<dbReference type="CDD" id="cd05380">
    <property type="entry name" value="CAP_euk"/>
    <property type="match status" value="1"/>
</dbReference>
<evidence type="ECO:0000313" key="3">
    <source>
        <dbReference type="EMBL" id="KAK5971661.1"/>
    </source>
</evidence>
<dbReference type="Gene3D" id="3.40.33.10">
    <property type="entry name" value="CAP"/>
    <property type="match status" value="1"/>
</dbReference>
<feature type="chain" id="PRO_5042959631" description="SCP domain-containing protein" evidence="2">
    <location>
        <begin position="17"/>
        <end position="321"/>
    </location>
</feature>
<evidence type="ECO:0000313" key="4">
    <source>
        <dbReference type="Proteomes" id="UP001331761"/>
    </source>
</evidence>
<evidence type="ECO:0000256" key="1">
    <source>
        <dbReference type="SAM" id="MobiDB-lite"/>
    </source>
</evidence>
<evidence type="ECO:0000256" key="2">
    <source>
        <dbReference type="SAM" id="SignalP"/>
    </source>
</evidence>
<gene>
    <name evidence="3" type="ORF">GCK32_009377</name>
</gene>
<feature type="region of interest" description="Disordered" evidence="1">
    <location>
        <begin position="212"/>
        <end position="280"/>
    </location>
</feature>
<reference evidence="3 4" key="1">
    <citation type="submission" date="2019-10" db="EMBL/GenBank/DDBJ databases">
        <title>Assembly and Annotation for the nematode Trichostrongylus colubriformis.</title>
        <authorList>
            <person name="Martin J."/>
        </authorList>
    </citation>
    <scope>NUCLEOTIDE SEQUENCE [LARGE SCALE GENOMIC DNA]</scope>
    <source>
        <strain evidence="3">G859</strain>
        <tissue evidence="3">Whole worm</tissue>
    </source>
</reference>
<dbReference type="SUPFAM" id="SSF55797">
    <property type="entry name" value="PR-1-like"/>
    <property type="match status" value="1"/>
</dbReference>
<keyword evidence="2" id="KW-0732">Signal</keyword>
<accession>A0AAN8F140</accession>
<comment type="caution">
    <text evidence="3">The sequence shown here is derived from an EMBL/GenBank/DDBJ whole genome shotgun (WGS) entry which is preliminary data.</text>
</comment>
<dbReference type="InterPro" id="IPR035940">
    <property type="entry name" value="CAP_sf"/>
</dbReference>
<evidence type="ECO:0008006" key="5">
    <source>
        <dbReference type="Google" id="ProtNLM"/>
    </source>
</evidence>
<dbReference type="AlphaFoldDB" id="A0AAN8F140"/>
<keyword evidence="4" id="KW-1185">Reference proteome</keyword>
<organism evidence="3 4">
    <name type="scientific">Trichostrongylus colubriformis</name>
    <name type="common">Black scour worm</name>
    <dbReference type="NCBI Taxonomy" id="6319"/>
    <lineage>
        <taxon>Eukaryota</taxon>
        <taxon>Metazoa</taxon>
        <taxon>Ecdysozoa</taxon>
        <taxon>Nematoda</taxon>
        <taxon>Chromadorea</taxon>
        <taxon>Rhabditida</taxon>
        <taxon>Rhabditina</taxon>
        <taxon>Rhabditomorpha</taxon>
        <taxon>Strongyloidea</taxon>
        <taxon>Trichostrongylidae</taxon>
        <taxon>Trichostrongylus</taxon>
    </lineage>
</organism>
<sequence length="321" mass="35297">MLLLPLIFLVIHGTNGQNLDLDKVDETINNFRSTVAKGEYKLQNGDPLQGSKSLFKLQRTPLYENLAMLNTLSCSRGNSLPDGTSMNYYQIDYLPSDMEPDVIAEFALSEWEQEPLVHGIDKDAVYKNEAIKNFANLVYYQSTLYGCYERYCPDPLPSHVFACVFNRKPTLGQELYKVGGTGCENEKDCTKLLPSSTCDEVKGLCEATKEFPSAPTTTITPTTTETTTPTTTTETEPTTPSSTTGTEPTTPSSTTGTEPTPSSTTEAGPTSSDTATTAETISTATVQASSTIMMETTSKSYDYSMTDEIREKIITMHNYRR</sequence>
<proteinExistence type="predicted"/>
<dbReference type="EMBL" id="WIXE01017521">
    <property type="protein sequence ID" value="KAK5971661.1"/>
    <property type="molecule type" value="Genomic_DNA"/>
</dbReference>